<proteinExistence type="predicted"/>
<feature type="non-terminal residue" evidence="4">
    <location>
        <position position="217"/>
    </location>
</feature>
<feature type="domain" description="C2" evidence="3">
    <location>
        <begin position="1"/>
        <end position="106"/>
    </location>
</feature>
<dbReference type="SMART" id="SM00239">
    <property type="entry name" value="C2"/>
    <property type="match status" value="1"/>
</dbReference>
<dbReference type="OrthoDB" id="270970at2759"/>
<dbReference type="CDD" id="cd00030">
    <property type="entry name" value="C2"/>
    <property type="match status" value="1"/>
</dbReference>
<organism evidence="4 5">
    <name type="scientific">Thraustotheca clavata</name>
    <dbReference type="NCBI Taxonomy" id="74557"/>
    <lineage>
        <taxon>Eukaryota</taxon>
        <taxon>Sar</taxon>
        <taxon>Stramenopiles</taxon>
        <taxon>Oomycota</taxon>
        <taxon>Saprolegniomycetes</taxon>
        <taxon>Saprolegniales</taxon>
        <taxon>Achlyaceae</taxon>
        <taxon>Thraustotheca</taxon>
    </lineage>
</organism>
<evidence type="ECO:0000259" key="3">
    <source>
        <dbReference type="PROSITE" id="PS50004"/>
    </source>
</evidence>
<dbReference type="STRING" id="74557.A0A1W0A968"/>
<evidence type="ECO:0000313" key="4">
    <source>
        <dbReference type="EMBL" id="OQS06775.1"/>
    </source>
</evidence>
<dbReference type="PANTHER" id="PTHR45911">
    <property type="entry name" value="C2 DOMAIN-CONTAINING PROTEIN"/>
    <property type="match status" value="1"/>
</dbReference>
<dbReference type="InterPro" id="IPR035892">
    <property type="entry name" value="C2_domain_sf"/>
</dbReference>
<evidence type="ECO:0000313" key="5">
    <source>
        <dbReference type="Proteomes" id="UP000243217"/>
    </source>
</evidence>
<dbReference type="PROSITE" id="PS50004">
    <property type="entry name" value="C2"/>
    <property type="match status" value="1"/>
</dbReference>
<dbReference type="Proteomes" id="UP000243217">
    <property type="component" value="Unassembled WGS sequence"/>
</dbReference>
<dbReference type="PANTHER" id="PTHR45911:SF7">
    <property type="entry name" value="C2 DOMAIN-CONTAINING PROTEIN"/>
    <property type="match status" value="1"/>
</dbReference>
<dbReference type="EMBL" id="JNBS01000308">
    <property type="protein sequence ID" value="OQS06775.1"/>
    <property type="molecule type" value="Genomic_DNA"/>
</dbReference>
<keyword evidence="1" id="KW-0479">Metal-binding</keyword>
<dbReference type="Gene3D" id="2.60.40.150">
    <property type="entry name" value="C2 domain"/>
    <property type="match status" value="1"/>
</dbReference>
<keyword evidence="2" id="KW-0106">Calcium</keyword>
<dbReference type="Pfam" id="PF00168">
    <property type="entry name" value="C2"/>
    <property type="match status" value="1"/>
</dbReference>
<sequence>MSHILKVELLKAADLPIADIALLGGKSDPYVIFALGDQEHRSPCVAANLNPIWSNETFQLRVPDLKDTLRLEIWDHDNLRPDDLLGLVHIPLSTIPRGLDNTNEPVSYPMELDSQFRNQHVKSQIFLILQLLTPEEAVAKLEFEVWENERWSLRHGWSKDNLGSSERKPWSSRDGLESSSLFEKAIPVIPVNYKATDTWHYVKHIGDRDGWIYAPSF</sequence>
<comment type="caution">
    <text evidence="4">The sequence shown here is derived from an EMBL/GenBank/DDBJ whole genome shotgun (WGS) entry which is preliminary data.</text>
</comment>
<name>A0A1W0A968_9STRA</name>
<dbReference type="AlphaFoldDB" id="A0A1W0A968"/>
<gene>
    <name evidence="4" type="ORF">THRCLA_01189</name>
</gene>
<dbReference type="GO" id="GO:0046872">
    <property type="term" value="F:metal ion binding"/>
    <property type="evidence" value="ECO:0007669"/>
    <property type="project" value="UniProtKB-KW"/>
</dbReference>
<accession>A0A1W0A968</accession>
<dbReference type="InterPro" id="IPR000008">
    <property type="entry name" value="C2_dom"/>
</dbReference>
<evidence type="ECO:0000256" key="2">
    <source>
        <dbReference type="ARBA" id="ARBA00022837"/>
    </source>
</evidence>
<evidence type="ECO:0000256" key="1">
    <source>
        <dbReference type="ARBA" id="ARBA00022723"/>
    </source>
</evidence>
<protein>
    <submittedName>
        <fullName evidence="4">C2 domain-containing protein</fullName>
    </submittedName>
</protein>
<reference evidence="4 5" key="1">
    <citation type="journal article" date="2014" name="Genome Biol. Evol.">
        <title>The secreted proteins of Achlya hypogyna and Thraustotheca clavata identify the ancestral oomycete secretome and reveal gene acquisitions by horizontal gene transfer.</title>
        <authorList>
            <person name="Misner I."/>
            <person name="Blouin N."/>
            <person name="Leonard G."/>
            <person name="Richards T.A."/>
            <person name="Lane C.E."/>
        </authorList>
    </citation>
    <scope>NUCLEOTIDE SEQUENCE [LARGE SCALE GENOMIC DNA]</scope>
    <source>
        <strain evidence="4 5">ATCC 34112</strain>
    </source>
</reference>
<keyword evidence="5" id="KW-1185">Reference proteome</keyword>
<dbReference type="SUPFAM" id="SSF49562">
    <property type="entry name" value="C2 domain (Calcium/lipid-binding domain, CaLB)"/>
    <property type="match status" value="1"/>
</dbReference>